<protein>
    <submittedName>
        <fullName evidence="1">Uncharacterized protein</fullName>
    </submittedName>
</protein>
<name>A0A923I220_9BURK</name>
<proteinExistence type="predicted"/>
<dbReference type="Proteomes" id="UP000612361">
    <property type="component" value="Unassembled WGS sequence"/>
</dbReference>
<comment type="caution">
    <text evidence="1">The sequence shown here is derived from an EMBL/GenBank/DDBJ whole genome shotgun (WGS) entry which is preliminary data.</text>
</comment>
<dbReference type="AlphaFoldDB" id="A0A923I220"/>
<evidence type="ECO:0000313" key="2">
    <source>
        <dbReference type="Proteomes" id="UP000612361"/>
    </source>
</evidence>
<sequence>MRSGCKLERIRSTGFSCSGSSVHRAAASHYDDQPNAERVSMNWYGILCALYPTT</sequence>
<evidence type="ECO:0000313" key="1">
    <source>
        <dbReference type="EMBL" id="MBC3933971.1"/>
    </source>
</evidence>
<dbReference type="EMBL" id="JACOGG010000001">
    <property type="protein sequence ID" value="MBC3933971.1"/>
    <property type="molecule type" value="Genomic_DNA"/>
</dbReference>
<gene>
    <name evidence="1" type="ORF">H8K47_01235</name>
</gene>
<dbReference type="RefSeq" id="WP_186879601.1">
    <property type="nucleotide sequence ID" value="NZ_JACOGG010000001.1"/>
</dbReference>
<organism evidence="1 2">
    <name type="scientific">Undibacterium rugosum</name>
    <dbReference type="NCBI Taxonomy" id="2762291"/>
    <lineage>
        <taxon>Bacteria</taxon>
        <taxon>Pseudomonadati</taxon>
        <taxon>Pseudomonadota</taxon>
        <taxon>Betaproteobacteria</taxon>
        <taxon>Burkholderiales</taxon>
        <taxon>Oxalobacteraceae</taxon>
        <taxon>Undibacterium</taxon>
    </lineage>
</organism>
<accession>A0A923I220</accession>
<keyword evidence="2" id="KW-1185">Reference proteome</keyword>
<reference evidence="1" key="1">
    <citation type="submission" date="2020-08" db="EMBL/GenBank/DDBJ databases">
        <title>Novel species isolated from subtropical streams in China.</title>
        <authorList>
            <person name="Lu H."/>
        </authorList>
    </citation>
    <scope>NUCLEOTIDE SEQUENCE</scope>
    <source>
        <strain evidence="1">CY7W</strain>
    </source>
</reference>